<protein>
    <submittedName>
        <fullName evidence="1">Uncharacterized protein</fullName>
    </submittedName>
</protein>
<organism evidence="1 2">
    <name type="scientific">Penicillium fimorum</name>
    <dbReference type="NCBI Taxonomy" id="1882269"/>
    <lineage>
        <taxon>Eukaryota</taxon>
        <taxon>Fungi</taxon>
        <taxon>Dikarya</taxon>
        <taxon>Ascomycota</taxon>
        <taxon>Pezizomycotina</taxon>
        <taxon>Eurotiomycetes</taxon>
        <taxon>Eurotiomycetidae</taxon>
        <taxon>Eurotiales</taxon>
        <taxon>Aspergillaceae</taxon>
        <taxon>Penicillium</taxon>
    </lineage>
</organism>
<dbReference type="AlphaFoldDB" id="A0A9W9XXD7"/>
<proteinExistence type="predicted"/>
<gene>
    <name evidence="1" type="ORF">N7463_007174</name>
</gene>
<evidence type="ECO:0000313" key="2">
    <source>
        <dbReference type="Proteomes" id="UP001149954"/>
    </source>
</evidence>
<dbReference type="Proteomes" id="UP001149954">
    <property type="component" value="Unassembled WGS sequence"/>
</dbReference>
<sequence length="72" mass="8323">MTLIAWIKRGDICYASFRVATVRPKADHTSSLGHFISRSSYLFPPPENPRRRLRDQVTFRVYTLNLHSSTSV</sequence>
<accession>A0A9W9XXD7</accession>
<dbReference type="EMBL" id="JAPWDS010000003">
    <property type="protein sequence ID" value="KAJ5504300.1"/>
    <property type="molecule type" value="Genomic_DNA"/>
</dbReference>
<keyword evidence="2" id="KW-1185">Reference proteome</keyword>
<evidence type="ECO:0000313" key="1">
    <source>
        <dbReference type="EMBL" id="KAJ5504300.1"/>
    </source>
</evidence>
<comment type="caution">
    <text evidence="1">The sequence shown here is derived from an EMBL/GenBank/DDBJ whole genome shotgun (WGS) entry which is preliminary data.</text>
</comment>
<name>A0A9W9XXD7_9EURO</name>
<reference evidence="1" key="2">
    <citation type="journal article" date="2023" name="IMA Fungus">
        <title>Comparative genomic study of the Penicillium genus elucidates a diverse pangenome and 15 lateral gene transfer events.</title>
        <authorList>
            <person name="Petersen C."/>
            <person name="Sorensen T."/>
            <person name="Nielsen M.R."/>
            <person name="Sondergaard T.E."/>
            <person name="Sorensen J.L."/>
            <person name="Fitzpatrick D.A."/>
            <person name="Frisvad J.C."/>
            <person name="Nielsen K.L."/>
        </authorList>
    </citation>
    <scope>NUCLEOTIDE SEQUENCE</scope>
    <source>
        <strain evidence="1">IBT 29495</strain>
    </source>
</reference>
<reference evidence="1" key="1">
    <citation type="submission" date="2022-12" db="EMBL/GenBank/DDBJ databases">
        <authorList>
            <person name="Petersen C."/>
        </authorList>
    </citation>
    <scope>NUCLEOTIDE SEQUENCE</scope>
    <source>
        <strain evidence="1">IBT 29495</strain>
    </source>
</reference>